<organism evidence="1 2">
    <name type="scientific">Actinocrispum wychmicini</name>
    <dbReference type="NCBI Taxonomy" id="1213861"/>
    <lineage>
        <taxon>Bacteria</taxon>
        <taxon>Bacillati</taxon>
        <taxon>Actinomycetota</taxon>
        <taxon>Actinomycetes</taxon>
        <taxon>Pseudonocardiales</taxon>
        <taxon>Pseudonocardiaceae</taxon>
        <taxon>Actinocrispum</taxon>
    </lineage>
</organism>
<dbReference type="InterPro" id="IPR003749">
    <property type="entry name" value="ThiS/MoaD-like"/>
</dbReference>
<comment type="caution">
    <text evidence="1">The sequence shown here is derived from an EMBL/GenBank/DDBJ whole genome shotgun (WGS) entry which is preliminary data.</text>
</comment>
<dbReference type="RefSeq" id="WP_132118545.1">
    <property type="nucleotide sequence ID" value="NZ_SLWS01000005.1"/>
</dbReference>
<dbReference type="AlphaFoldDB" id="A0A4R2JLT7"/>
<dbReference type="InterPro" id="IPR012675">
    <property type="entry name" value="Beta-grasp_dom_sf"/>
</dbReference>
<dbReference type="CDD" id="cd00565">
    <property type="entry name" value="Ubl_ThiS"/>
    <property type="match status" value="1"/>
</dbReference>
<dbReference type="Pfam" id="PF02597">
    <property type="entry name" value="ThiS"/>
    <property type="match status" value="1"/>
</dbReference>
<protein>
    <submittedName>
        <fullName evidence="1">Sulfur carrier protein</fullName>
    </submittedName>
</protein>
<proteinExistence type="predicted"/>
<accession>A0A4R2JLT7</accession>
<dbReference type="InterPro" id="IPR016155">
    <property type="entry name" value="Mopterin_synth/thiamin_S_b"/>
</dbReference>
<keyword evidence="2" id="KW-1185">Reference proteome</keyword>
<dbReference type="EMBL" id="SLWS01000005">
    <property type="protein sequence ID" value="TCO58066.1"/>
    <property type="molecule type" value="Genomic_DNA"/>
</dbReference>
<dbReference type="SUPFAM" id="SSF54285">
    <property type="entry name" value="MoaD/ThiS"/>
    <property type="match status" value="1"/>
</dbReference>
<evidence type="ECO:0000313" key="1">
    <source>
        <dbReference type="EMBL" id="TCO58066.1"/>
    </source>
</evidence>
<dbReference type="Gene3D" id="3.10.20.30">
    <property type="match status" value="1"/>
</dbReference>
<sequence length="66" mass="6660">MRATVNGVVRELADGTTVADVLRLLEIAPGGVAVAVNGSVVPRAEHPRTVLAEGADIEVLTAVQGG</sequence>
<evidence type="ECO:0000313" key="2">
    <source>
        <dbReference type="Proteomes" id="UP000295680"/>
    </source>
</evidence>
<dbReference type="PANTHER" id="PTHR34472:SF1">
    <property type="entry name" value="SULFUR CARRIER PROTEIN THIS"/>
    <property type="match status" value="1"/>
</dbReference>
<dbReference type="Proteomes" id="UP000295680">
    <property type="component" value="Unassembled WGS sequence"/>
</dbReference>
<reference evidence="1 2" key="1">
    <citation type="submission" date="2019-03" db="EMBL/GenBank/DDBJ databases">
        <title>Genomic Encyclopedia of Type Strains, Phase IV (KMG-IV): sequencing the most valuable type-strain genomes for metagenomic binning, comparative biology and taxonomic classification.</title>
        <authorList>
            <person name="Goeker M."/>
        </authorList>
    </citation>
    <scope>NUCLEOTIDE SEQUENCE [LARGE SCALE GENOMIC DNA]</scope>
    <source>
        <strain evidence="1 2">DSM 45934</strain>
    </source>
</reference>
<name>A0A4R2JLT7_9PSEU</name>
<gene>
    <name evidence="1" type="ORF">EV192_105130</name>
</gene>
<dbReference type="InterPro" id="IPR010035">
    <property type="entry name" value="Thi_S"/>
</dbReference>
<dbReference type="PANTHER" id="PTHR34472">
    <property type="entry name" value="SULFUR CARRIER PROTEIN THIS"/>
    <property type="match status" value="1"/>
</dbReference>
<dbReference type="NCBIfam" id="TIGR01683">
    <property type="entry name" value="thiS"/>
    <property type="match status" value="1"/>
</dbReference>